<evidence type="ECO:0000256" key="1">
    <source>
        <dbReference type="ARBA" id="ARBA00009792"/>
    </source>
</evidence>
<dbReference type="InterPro" id="IPR018905">
    <property type="entry name" value="A-galactase_NEW3"/>
</dbReference>
<keyword evidence="4" id="KW-0326">Glycosidase</keyword>
<dbReference type="InterPro" id="IPR015341">
    <property type="entry name" value="Glyco_hydro_38_cen"/>
</dbReference>
<dbReference type="InterPro" id="IPR000602">
    <property type="entry name" value="Glyco_hydro_38_N"/>
</dbReference>
<dbReference type="InterPro" id="IPR027291">
    <property type="entry name" value="Glyco_hydro_38_N_sf"/>
</dbReference>
<evidence type="ECO:0000256" key="3">
    <source>
        <dbReference type="ARBA" id="ARBA00022801"/>
    </source>
</evidence>
<evidence type="ECO:0000256" key="2">
    <source>
        <dbReference type="ARBA" id="ARBA00022723"/>
    </source>
</evidence>
<dbReference type="GO" id="GO:0030246">
    <property type="term" value="F:carbohydrate binding"/>
    <property type="evidence" value="ECO:0007669"/>
    <property type="project" value="InterPro"/>
</dbReference>
<dbReference type="RefSeq" id="WP_138050444.1">
    <property type="nucleotide sequence ID" value="NZ_VBZC01000081.1"/>
</dbReference>
<reference evidence="6 7" key="1">
    <citation type="submission" date="2019-05" db="EMBL/GenBank/DDBJ databases">
        <title>Streptomyces sp. NEAU-C151, a novel actinomycete isolated from soil.</title>
        <authorList>
            <person name="Han L."/>
            <person name="Jiang H."/>
        </authorList>
    </citation>
    <scope>NUCLEOTIDE SEQUENCE [LARGE SCALE GENOMIC DNA]</scope>
    <source>
        <strain evidence="6 7">NEAU-C151</strain>
    </source>
</reference>
<keyword evidence="2" id="KW-0479">Metal-binding</keyword>
<dbReference type="GO" id="GO:0006013">
    <property type="term" value="P:mannose metabolic process"/>
    <property type="evidence" value="ECO:0007669"/>
    <property type="project" value="InterPro"/>
</dbReference>
<evidence type="ECO:0000256" key="4">
    <source>
        <dbReference type="ARBA" id="ARBA00023295"/>
    </source>
</evidence>
<dbReference type="Proteomes" id="UP000305906">
    <property type="component" value="Unassembled WGS sequence"/>
</dbReference>
<dbReference type="Pfam" id="PF09261">
    <property type="entry name" value="Alpha-mann_mid"/>
    <property type="match status" value="1"/>
</dbReference>
<dbReference type="GO" id="GO:0046872">
    <property type="term" value="F:metal ion binding"/>
    <property type="evidence" value="ECO:0007669"/>
    <property type="project" value="UniProtKB-KW"/>
</dbReference>
<proteinExistence type="inferred from homology"/>
<dbReference type="Gene3D" id="1.20.1270.50">
    <property type="entry name" value="Glycoside hydrolase family 38, central domain"/>
    <property type="match status" value="1"/>
</dbReference>
<gene>
    <name evidence="6" type="ORF">FE633_42045</name>
</gene>
<dbReference type="InterPro" id="IPR037094">
    <property type="entry name" value="Glyco_hydro_38_cen_sf"/>
</dbReference>
<comment type="similarity">
    <text evidence="1">Belongs to the glycosyl hydrolase 38 family.</text>
</comment>
<evidence type="ECO:0000313" key="6">
    <source>
        <dbReference type="EMBL" id="TLS40339.1"/>
    </source>
</evidence>
<accession>A0A5R9FCY9</accession>
<dbReference type="PANTHER" id="PTHR46017:SF1">
    <property type="entry name" value="ALPHA-MANNOSIDASE 2C1"/>
    <property type="match status" value="1"/>
</dbReference>
<comment type="caution">
    <text evidence="6">The sequence shown here is derived from an EMBL/GenBank/DDBJ whole genome shotgun (WGS) entry which is preliminary data.</text>
</comment>
<evidence type="ECO:0000259" key="5">
    <source>
        <dbReference type="SMART" id="SM00872"/>
    </source>
</evidence>
<keyword evidence="7" id="KW-1185">Reference proteome</keyword>
<protein>
    <submittedName>
        <fullName evidence="6">Glycoside hydrolase</fullName>
    </submittedName>
</protein>
<keyword evidence="3 6" id="KW-0378">Hydrolase</keyword>
<dbReference type="SUPFAM" id="SSF74650">
    <property type="entry name" value="Galactose mutarotase-like"/>
    <property type="match status" value="2"/>
</dbReference>
<name>A0A5R9FCY9_9ACTN</name>
<organism evidence="6 7">
    <name type="scientific">Streptomyces montanus</name>
    <dbReference type="NCBI Taxonomy" id="2580423"/>
    <lineage>
        <taxon>Bacteria</taxon>
        <taxon>Bacillati</taxon>
        <taxon>Actinomycetota</taxon>
        <taxon>Actinomycetes</taxon>
        <taxon>Kitasatosporales</taxon>
        <taxon>Streptomycetaceae</taxon>
        <taxon>Streptomyces</taxon>
    </lineage>
</organism>
<dbReference type="PANTHER" id="PTHR46017">
    <property type="entry name" value="ALPHA-MANNOSIDASE 2C1"/>
    <property type="match status" value="1"/>
</dbReference>
<evidence type="ECO:0000313" key="7">
    <source>
        <dbReference type="Proteomes" id="UP000305906"/>
    </source>
</evidence>
<dbReference type="SUPFAM" id="SSF88688">
    <property type="entry name" value="Families 57/38 glycoside transferase middle domain"/>
    <property type="match status" value="1"/>
</dbReference>
<dbReference type="SMART" id="SM00872">
    <property type="entry name" value="Alpha-mann_mid"/>
    <property type="match status" value="1"/>
</dbReference>
<sequence>MRVTAVESTELFVGNPEQPHQVLVAEIGHEPGRTVSLSAAGPGVRSAEEVLATVGDDGTVRAEIPMAGDLASGARCPVTVTARDAGDPTRSAERTGEFVAAEPGWTMFMVSHFHYDPVWWNTQGAYTETWDVADDPATSGLPARAFDSRGQSGMSLVRAHCDLARRDPAYTFVLAEVDYLKPYWDAFPEERAFLRELIRTGRVEIMGGTYNEPNTNLTGAEATVRNALYGDGFQRAILGASPETAWQLDAFGHDPQFPGLMADAGLSSSSWARGPYHQWGPTLSVFGEEPRDPNRMQFPAEFSWIAPSGRGLLTAYMVNHYGAGWAIDNAPTLPEAERAAYKLFKGLKQVALTRNVLLPVGGDYAPPCRWVMDIHRDWNARYVWPRFISAVPRDFFTAVRAQLDAEGRKASPQTRDMNPVYTGKDVSYIDTKQAQRYGETLLADAEAWATLASLVTGRPYPDAALDKAWRQLVYGAHHDAITGSESDQVYIDLLTGWRELYDLAETVHADATQALTDHVTPLPGGTPDLVVLNSSTWSRRDVVTIEDRGLLPLDDSTGLPLPAVHDEDGRLRVVVPDVPGLGLKTLPLAEGSVSGWTPRGDGTTIRNEFYEVTVDPARGGAVSSLRARADGGRELLRPGDVGNELVVQEEYPRHPRFGEGPWHLTPTGTTVARSRDVPAEVTVERSGGSSRITVTADLGLFRYTQRLCLWEGVDRLDATTTIDGYDGADRLIRVRWPSSVQGGLPVHEVADAVIGRGFGFVEVDSERFPWTLDNPANTWFGLGSTARVAVHDDSGALLGHRSIGVAELVYADWDDAGELGTPLAAALVRAGVTATSTIAGGPRYGDLEVDSNLPDIRIAVGSPERNSLVAEALGWDPAAGRELRRQLAERGVAAVWVAPRAGLREEWVPGADLRDLERLPLLVVAGGGPEDDAKAVDALIADLDDATVTATAAGGGEALPPGDAWDGRSFAVLNRGTPGCVVTASGDLYMSLMRSCTGWPSGIWIDPPRRTAPDGSAFQLQRWSHTFEYAVVAGEGDWRELRLPARGHEFNHPLTTRLRTTCEAALLPRTTTLLGLEPAGEVLLDALKPAGSPLARGSAAPADPARGVVVRMHEVNGRPVRARVHGPRVRGPRAWTAGARADVLETPGEPLAPVEDGGLETDLTGFEVATVLATPNRPATTSTGPGVAAHEPARPVHTRYWLHNSGPAPRGNMPVAVYVSPTALTASGPVTATVRVASELTDAPVSGTVALRVPPGWSAEPAELPYALDPGGFTLAQVTVAPAPDAVPGRHWLAARLSYGGQTYEDVVALDVPGTAVEGEPDGRTGPTLVSELGVERLSIRRGERGRVPVTVRNTTRDPVNGTLWAVSSWGTWPGVGPGCQGFTVPPGQLLECAIEVDGGAMPPGSYWLMAKIAWHGRVAYTEAVALEVTL</sequence>
<dbReference type="Gene3D" id="3.20.110.10">
    <property type="entry name" value="Glycoside hydrolase 38, N terminal domain"/>
    <property type="match status" value="1"/>
</dbReference>
<dbReference type="InterPro" id="IPR011013">
    <property type="entry name" value="Gal_mutarotase_sf_dom"/>
</dbReference>
<dbReference type="InterPro" id="IPR011330">
    <property type="entry name" value="Glyco_hydro/deAcase_b/a-brl"/>
</dbReference>
<dbReference type="GO" id="GO:0009313">
    <property type="term" value="P:oligosaccharide catabolic process"/>
    <property type="evidence" value="ECO:0007669"/>
    <property type="project" value="TreeGrafter"/>
</dbReference>
<dbReference type="GO" id="GO:0004559">
    <property type="term" value="F:alpha-mannosidase activity"/>
    <property type="evidence" value="ECO:0007669"/>
    <property type="project" value="InterPro"/>
</dbReference>
<dbReference type="Pfam" id="PF10633">
    <property type="entry name" value="NPCBM_assoc"/>
    <property type="match status" value="1"/>
</dbReference>
<dbReference type="InterPro" id="IPR028995">
    <property type="entry name" value="Glyco_hydro_57/38_cen_sf"/>
</dbReference>
<dbReference type="EMBL" id="VBZC01000081">
    <property type="protein sequence ID" value="TLS40339.1"/>
    <property type="molecule type" value="Genomic_DNA"/>
</dbReference>
<feature type="domain" description="Glycoside hydrolase family 38 central" evidence="5">
    <location>
        <begin position="426"/>
        <end position="497"/>
    </location>
</feature>
<dbReference type="Pfam" id="PF01074">
    <property type="entry name" value="Glyco_hydro_38N"/>
    <property type="match status" value="1"/>
</dbReference>
<dbReference type="CDD" id="cd10786">
    <property type="entry name" value="GH38N_AMII_like"/>
    <property type="match status" value="1"/>
</dbReference>
<dbReference type="SUPFAM" id="SSF88713">
    <property type="entry name" value="Glycoside hydrolase/deacetylase"/>
    <property type="match status" value="1"/>
</dbReference>
<dbReference type="Gene3D" id="2.70.98.30">
    <property type="entry name" value="Golgi alpha-mannosidase II, domain 4"/>
    <property type="match status" value="2"/>
</dbReference>